<accession>A0ABP0U9Q7</accession>
<reference evidence="1" key="1">
    <citation type="submission" date="2024-02" db="EMBL/GenBank/DDBJ databases">
        <authorList>
            <consortium name="ELIXIR-Norway"/>
            <consortium name="Elixir Norway"/>
        </authorList>
    </citation>
    <scope>NUCLEOTIDE SEQUENCE</scope>
</reference>
<dbReference type="Proteomes" id="UP001497512">
    <property type="component" value="Chromosome 2"/>
</dbReference>
<proteinExistence type="predicted"/>
<gene>
    <name evidence="1" type="ORF">CSSPTR1EN2_LOCUS13053</name>
</gene>
<dbReference type="Gene3D" id="3.40.50.300">
    <property type="entry name" value="P-loop containing nucleotide triphosphate hydrolases"/>
    <property type="match status" value="1"/>
</dbReference>
<organism evidence="1 2">
    <name type="scientific">Sphagnum troendelagicum</name>
    <dbReference type="NCBI Taxonomy" id="128251"/>
    <lineage>
        <taxon>Eukaryota</taxon>
        <taxon>Viridiplantae</taxon>
        <taxon>Streptophyta</taxon>
        <taxon>Embryophyta</taxon>
        <taxon>Bryophyta</taxon>
        <taxon>Sphagnophytina</taxon>
        <taxon>Sphagnopsida</taxon>
        <taxon>Sphagnales</taxon>
        <taxon>Sphagnaceae</taxon>
        <taxon>Sphagnum</taxon>
    </lineage>
</organism>
<keyword evidence="2" id="KW-1185">Reference proteome</keyword>
<name>A0ABP0U9Q7_9BRYO</name>
<protein>
    <recommendedName>
        <fullName evidence="3">G domain-containing protein</fullName>
    </recommendedName>
</protein>
<evidence type="ECO:0000313" key="1">
    <source>
        <dbReference type="EMBL" id="CAK9215904.1"/>
    </source>
</evidence>
<evidence type="ECO:0000313" key="2">
    <source>
        <dbReference type="Proteomes" id="UP001497512"/>
    </source>
</evidence>
<sequence>MEEDLVVVVIASGSSKQSITELLRQSKYKKTISISELDASCADRRPWRPRSWVSKNSLRRLSACKMKVVYALDMKESDSRLYNQRKLFAYLFKRMSESVLIVSQSEKAWSHTGTPFPHKLLQPNLDDHIFAPQFGNVVNKLQSIEFMRDVKDLRAWRSEKVLLFGRTGSGKSTIAQMLTDDDLNDHPKFQAGSVFQGRAFDGAETNFRVVVTNCDEGFPEADENRVRKTLTGCERFFHVSFPPLDLKDAMQEEENREVRQESLQRLEKSLSDTGLADPDCFEGILAEETVMSHPTLAPVGALGGIVQDLDTAAKQAGPVIRYALETGIWTFKWQAKLAKAACYRNS</sequence>
<dbReference type="InterPro" id="IPR027417">
    <property type="entry name" value="P-loop_NTPase"/>
</dbReference>
<evidence type="ECO:0008006" key="3">
    <source>
        <dbReference type="Google" id="ProtNLM"/>
    </source>
</evidence>
<dbReference type="EMBL" id="OZ019894">
    <property type="protein sequence ID" value="CAK9215904.1"/>
    <property type="molecule type" value="Genomic_DNA"/>
</dbReference>